<gene>
    <name evidence="2" type="ORF">G2W53_021876</name>
</gene>
<feature type="compositionally biased region" description="Basic and acidic residues" evidence="1">
    <location>
        <begin position="1"/>
        <end position="15"/>
    </location>
</feature>
<name>A0A834WIA2_9FABA</name>
<dbReference type="Proteomes" id="UP000634136">
    <property type="component" value="Unassembled WGS sequence"/>
</dbReference>
<feature type="compositionally biased region" description="Gly residues" evidence="1">
    <location>
        <begin position="17"/>
        <end position="27"/>
    </location>
</feature>
<reference evidence="2" key="1">
    <citation type="submission" date="2020-09" db="EMBL/GenBank/DDBJ databases">
        <title>Genome-Enabled Discovery of Anthraquinone Biosynthesis in Senna tora.</title>
        <authorList>
            <person name="Kang S.-H."/>
            <person name="Pandey R.P."/>
            <person name="Lee C.-M."/>
            <person name="Sim J.-S."/>
            <person name="Jeong J.-T."/>
            <person name="Choi B.-S."/>
            <person name="Jung M."/>
            <person name="Ginzburg D."/>
            <person name="Zhao K."/>
            <person name="Won S.Y."/>
            <person name="Oh T.-J."/>
            <person name="Yu Y."/>
            <person name="Kim N.-H."/>
            <person name="Lee O.R."/>
            <person name="Lee T.-H."/>
            <person name="Bashyal P."/>
            <person name="Kim T.-S."/>
            <person name="Lee W.-H."/>
            <person name="Kawkins C."/>
            <person name="Kim C.-K."/>
            <person name="Kim J.S."/>
            <person name="Ahn B.O."/>
            <person name="Rhee S.Y."/>
            <person name="Sohng J.K."/>
        </authorList>
    </citation>
    <scope>NUCLEOTIDE SEQUENCE</scope>
    <source>
        <tissue evidence="2">Leaf</tissue>
    </source>
</reference>
<accession>A0A834WIA2</accession>
<proteinExistence type="predicted"/>
<dbReference type="EMBL" id="JAAIUW010000007">
    <property type="protein sequence ID" value="KAF7823732.1"/>
    <property type="molecule type" value="Genomic_DNA"/>
</dbReference>
<feature type="region of interest" description="Disordered" evidence="1">
    <location>
        <begin position="1"/>
        <end position="27"/>
    </location>
</feature>
<organism evidence="2 3">
    <name type="scientific">Senna tora</name>
    <dbReference type="NCBI Taxonomy" id="362788"/>
    <lineage>
        <taxon>Eukaryota</taxon>
        <taxon>Viridiplantae</taxon>
        <taxon>Streptophyta</taxon>
        <taxon>Embryophyta</taxon>
        <taxon>Tracheophyta</taxon>
        <taxon>Spermatophyta</taxon>
        <taxon>Magnoliopsida</taxon>
        <taxon>eudicotyledons</taxon>
        <taxon>Gunneridae</taxon>
        <taxon>Pentapetalae</taxon>
        <taxon>rosids</taxon>
        <taxon>fabids</taxon>
        <taxon>Fabales</taxon>
        <taxon>Fabaceae</taxon>
        <taxon>Caesalpinioideae</taxon>
        <taxon>Cassia clade</taxon>
        <taxon>Senna</taxon>
    </lineage>
</organism>
<evidence type="ECO:0000313" key="3">
    <source>
        <dbReference type="Proteomes" id="UP000634136"/>
    </source>
</evidence>
<protein>
    <submittedName>
        <fullName evidence="2">Uncharacterized protein</fullName>
    </submittedName>
</protein>
<sequence length="27" mass="2708">MSAGESHMETCEVHKGWSGGGGGSICL</sequence>
<comment type="caution">
    <text evidence="2">The sequence shown here is derived from an EMBL/GenBank/DDBJ whole genome shotgun (WGS) entry which is preliminary data.</text>
</comment>
<keyword evidence="3" id="KW-1185">Reference proteome</keyword>
<evidence type="ECO:0000256" key="1">
    <source>
        <dbReference type="SAM" id="MobiDB-lite"/>
    </source>
</evidence>
<evidence type="ECO:0000313" key="2">
    <source>
        <dbReference type="EMBL" id="KAF7823732.1"/>
    </source>
</evidence>
<dbReference type="AlphaFoldDB" id="A0A834WIA2"/>